<dbReference type="SMART" id="SM00960">
    <property type="entry name" value="Robl_LC7"/>
    <property type="match status" value="1"/>
</dbReference>
<evidence type="ECO:0000313" key="2">
    <source>
        <dbReference type="EMBL" id="MFI7586330.1"/>
    </source>
</evidence>
<protein>
    <submittedName>
        <fullName evidence="2">Roadblock/LC7 domain-containing protein</fullName>
    </submittedName>
</protein>
<evidence type="ECO:0000259" key="1">
    <source>
        <dbReference type="SMART" id="SM00960"/>
    </source>
</evidence>
<feature type="domain" description="Roadblock/LAMTOR2" evidence="1">
    <location>
        <begin position="10"/>
        <end position="100"/>
    </location>
</feature>
<dbReference type="Proteomes" id="UP001612915">
    <property type="component" value="Unassembled WGS sequence"/>
</dbReference>
<comment type="caution">
    <text evidence="2">The sequence shown here is derived from an EMBL/GenBank/DDBJ whole genome shotgun (WGS) entry which is preliminary data.</text>
</comment>
<dbReference type="EMBL" id="JBITLV010000001">
    <property type="protein sequence ID" value="MFI7586330.1"/>
    <property type="molecule type" value="Genomic_DNA"/>
</dbReference>
<dbReference type="Pfam" id="PF03259">
    <property type="entry name" value="Robl_LC7"/>
    <property type="match status" value="1"/>
</dbReference>
<dbReference type="Gene3D" id="3.30.450.30">
    <property type="entry name" value="Dynein light chain 2a, cytoplasmic"/>
    <property type="match status" value="1"/>
</dbReference>
<dbReference type="InterPro" id="IPR053141">
    <property type="entry name" value="Mycobact_SerProt_Inhib_Rv3364c"/>
</dbReference>
<dbReference type="PANTHER" id="PTHR36222">
    <property type="entry name" value="SERINE PROTEASE INHIBITOR RV3364C"/>
    <property type="match status" value="1"/>
</dbReference>
<reference evidence="2 3" key="1">
    <citation type="submission" date="2024-10" db="EMBL/GenBank/DDBJ databases">
        <title>The Natural Products Discovery Center: Release of the First 8490 Sequenced Strains for Exploring Actinobacteria Biosynthetic Diversity.</title>
        <authorList>
            <person name="Kalkreuter E."/>
            <person name="Kautsar S.A."/>
            <person name="Yang D."/>
            <person name="Bader C.D."/>
            <person name="Teijaro C.N."/>
            <person name="Fluegel L."/>
            <person name="Davis C.M."/>
            <person name="Simpson J.R."/>
            <person name="Lauterbach L."/>
            <person name="Steele A.D."/>
            <person name="Gui C."/>
            <person name="Meng S."/>
            <person name="Li G."/>
            <person name="Viehrig K."/>
            <person name="Ye F."/>
            <person name="Su P."/>
            <person name="Kiefer A.F."/>
            <person name="Nichols A."/>
            <person name="Cepeda A.J."/>
            <person name="Yan W."/>
            <person name="Fan B."/>
            <person name="Jiang Y."/>
            <person name="Adhikari A."/>
            <person name="Zheng C.-J."/>
            <person name="Schuster L."/>
            <person name="Cowan T.M."/>
            <person name="Smanski M.J."/>
            <person name="Chevrette M.G."/>
            <person name="De Carvalho L.P.S."/>
            <person name="Shen B."/>
        </authorList>
    </citation>
    <scope>NUCLEOTIDE SEQUENCE [LARGE SCALE GENOMIC DNA]</scope>
    <source>
        <strain evidence="2 3">NPDC049639</strain>
    </source>
</reference>
<organism evidence="2 3">
    <name type="scientific">Spongisporangium articulatum</name>
    <dbReference type="NCBI Taxonomy" id="3362603"/>
    <lineage>
        <taxon>Bacteria</taxon>
        <taxon>Bacillati</taxon>
        <taxon>Actinomycetota</taxon>
        <taxon>Actinomycetes</taxon>
        <taxon>Kineosporiales</taxon>
        <taxon>Kineosporiaceae</taxon>
        <taxon>Spongisporangium</taxon>
    </lineage>
</organism>
<gene>
    <name evidence="2" type="ORF">ACIB24_04580</name>
</gene>
<proteinExistence type="predicted"/>
<dbReference type="SUPFAM" id="SSF103196">
    <property type="entry name" value="Roadblock/LC7 domain"/>
    <property type="match status" value="1"/>
</dbReference>
<dbReference type="RefSeq" id="WP_398275790.1">
    <property type="nucleotide sequence ID" value="NZ_JBITLV010000001.1"/>
</dbReference>
<name>A0ABW8AIY4_9ACTN</name>
<keyword evidence="3" id="KW-1185">Reference proteome</keyword>
<accession>A0ABW8AIY4</accession>
<sequence length="142" mass="14254">MSTGTGTDVAWLVDGFAQRVPGVAHAAVVSADGLLMASSAGLPRDRADQLSAVASGLGSLTNGAAMCFSAGAVIQTVVEMQGGFLLLMAISDGSWLAVLAAPTSDIGLVGYEMTLLVDRVGQHLSPELRNAAGTLPRNGGVS</sequence>
<dbReference type="PANTHER" id="PTHR36222:SF1">
    <property type="entry name" value="SERINE PROTEASE INHIBITOR RV3364C"/>
    <property type="match status" value="1"/>
</dbReference>
<evidence type="ECO:0000313" key="3">
    <source>
        <dbReference type="Proteomes" id="UP001612915"/>
    </source>
</evidence>
<dbReference type="InterPro" id="IPR004942">
    <property type="entry name" value="Roadblock/LAMTOR2_dom"/>
</dbReference>